<proteinExistence type="inferred from homology"/>
<sequence length="332" mass="37105">MEGRRVLHIPISSNGRFFSPAPLKKRILVTGGAGFVGSHLIDRLLVKGHSVVCLDNYFTGRKENLRQWQGTASLEIIRHDVVDPILVEVDEIYHLACPASPGHYQSNAIKTLKTSFLGTFNMLGLAKRVKAKLLFSSTSEVYGDPDQHPQVEEYNGNVSCTGIRACYDEGKRCAEALAYSYMRQDKVRISVARIFNTYGPRMRLSDGRIVSNFAAQALAGRGLTIFGSGEATRSFQYIQDLTSGLLRLMESSYSSPVNIGNPQEISVKSFSTLVLQLVDEFGNIERLDFQASVSDDPSRRKPDISKAREQLGWYPMWSLFDGLTETIFYLRT</sequence>
<keyword evidence="7" id="KW-0812">Transmembrane</keyword>
<evidence type="ECO:0000259" key="18">
    <source>
        <dbReference type="Pfam" id="PF16363"/>
    </source>
</evidence>
<keyword evidence="10" id="KW-1133">Transmembrane helix</keyword>
<evidence type="ECO:0000256" key="7">
    <source>
        <dbReference type="ARBA" id="ARBA00022692"/>
    </source>
</evidence>
<evidence type="ECO:0000256" key="6">
    <source>
        <dbReference type="ARBA" id="ARBA00018816"/>
    </source>
</evidence>
<evidence type="ECO:0000256" key="14">
    <source>
        <dbReference type="ARBA" id="ARBA00023180"/>
    </source>
</evidence>
<evidence type="ECO:0000256" key="9">
    <source>
        <dbReference type="ARBA" id="ARBA00022968"/>
    </source>
</evidence>
<dbReference type="PANTHER" id="PTHR43078">
    <property type="entry name" value="UDP-GLUCURONIC ACID DECARBOXYLASE-RELATED"/>
    <property type="match status" value="1"/>
</dbReference>
<dbReference type="Pfam" id="PF16363">
    <property type="entry name" value="GDP_Man_Dehyd"/>
    <property type="match status" value="1"/>
</dbReference>
<dbReference type="SUPFAM" id="SSF51735">
    <property type="entry name" value="NAD(P)-binding Rossmann-fold domains"/>
    <property type="match status" value="1"/>
</dbReference>
<evidence type="ECO:0000256" key="10">
    <source>
        <dbReference type="ARBA" id="ARBA00022989"/>
    </source>
</evidence>
<keyword evidence="14" id="KW-0325">Glycoprotein</keyword>
<comment type="pathway">
    <text evidence="3">Nucleotide-sugar biosynthesis; UDP-alpha-D-xylose biosynthesis; UDP-alpha-D-xylose from UDP-alpha-D-glucuronate: step 1/1.</text>
</comment>
<dbReference type="PANTHER" id="PTHR43078:SF6">
    <property type="entry name" value="UDP-GLUCURONIC ACID DECARBOXYLASE 1"/>
    <property type="match status" value="1"/>
</dbReference>
<dbReference type="CDD" id="cd05230">
    <property type="entry name" value="UGD_SDR_e"/>
    <property type="match status" value="1"/>
</dbReference>
<evidence type="ECO:0000256" key="3">
    <source>
        <dbReference type="ARBA" id="ARBA00005100"/>
    </source>
</evidence>
<dbReference type="EMBL" id="ML119676">
    <property type="protein sequence ID" value="RPA81770.1"/>
    <property type="molecule type" value="Genomic_DNA"/>
</dbReference>
<keyword evidence="20" id="KW-1185">Reference proteome</keyword>
<dbReference type="GO" id="GO:0042732">
    <property type="term" value="P:D-xylose metabolic process"/>
    <property type="evidence" value="ECO:0007669"/>
    <property type="project" value="InterPro"/>
</dbReference>
<evidence type="ECO:0000256" key="4">
    <source>
        <dbReference type="ARBA" id="ARBA00007505"/>
    </source>
</evidence>
<keyword evidence="8" id="KW-0210">Decarboxylase</keyword>
<dbReference type="STRING" id="1160509.A0A3N4IC85"/>
<evidence type="ECO:0000256" key="2">
    <source>
        <dbReference type="ARBA" id="ARBA00004447"/>
    </source>
</evidence>
<evidence type="ECO:0000256" key="12">
    <source>
        <dbReference type="ARBA" id="ARBA00023034"/>
    </source>
</evidence>
<evidence type="ECO:0000256" key="5">
    <source>
        <dbReference type="ARBA" id="ARBA00012290"/>
    </source>
</evidence>
<accession>A0A3N4IC85</accession>
<evidence type="ECO:0000256" key="16">
    <source>
        <dbReference type="ARBA" id="ARBA00031585"/>
    </source>
</evidence>
<evidence type="ECO:0000256" key="17">
    <source>
        <dbReference type="ARBA" id="ARBA00049410"/>
    </source>
</evidence>
<organism evidence="19 20">
    <name type="scientific">Ascobolus immersus RN42</name>
    <dbReference type="NCBI Taxonomy" id="1160509"/>
    <lineage>
        <taxon>Eukaryota</taxon>
        <taxon>Fungi</taxon>
        <taxon>Dikarya</taxon>
        <taxon>Ascomycota</taxon>
        <taxon>Pezizomycotina</taxon>
        <taxon>Pezizomycetes</taxon>
        <taxon>Pezizales</taxon>
        <taxon>Ascobolaceae</taxon>
        <taxon>Ascobolus</taxon>
    </lineage>
</organism>
<dbReference type="GO" id="GO:0048040">
    <property type="term" value="F:UDP-glucuronate decarboxylase activity"/>
    <property type="evidence" value="ECO:0007669"/>
    <property type="project" value="UniProtKB-EC"/>
</dbReference>
<gene>
    <name evidence="19" type="ORF">BJ508DRAFT_414484</name>
</gene>
<dbReference type="AlphaFoldDB" id="A0A3N4IC85"/>
<evidence type="ECO:0000313" key="20">
    <source>
        <dbReference type="Proteomes" id="UP000275078"/>
    </source>
</evidence>
<keyword evidence="15" id="KW-0456">Lyase</keyword>
<dbReference type="Gene3D" id="3.40.50.720">
    <property type="entry name" value="NAD(P)-binding Rossmann-like Domain"/>
    <property type="match status" value="1"/>
</dbReference>
<dbReference type="OrthoDB" id="331544at2759"/>
<dbReference type="GO" id="GO:0070403">
    <property type="term" value="F:NAD+ binding"/>
    <property type="evidence" value="ECO:0007669"/>
    <property type="project" value="InterPro"/>
</dbReference>
<evidence type="ECO:0000256" key="13">
    <source>
        <dbReference type="ARBA" id="ARBA00023136"/>
    </source>
</evidence>
<keyword evidence="11" id="KW-0520">NAD</keyword>
<evidence type="ECO:0000256" key="1">
    <source>
        <dbReference type="ARBA" id="ARBA00001911"/>
    </source>
</evidence>
<dbReference type="UniPathway" id="UPA00796">
    <property type="reaction ID" value="UER00771"/>
</dbReference>
<protein>
    <recommendedName>
        <fullName evidence="6">UDP-glucuronic acid decarboxylase 1</fullName>
        <ecNumber evidence="5">4.1.1.35</ecNumber>
    </recommendedName>
    <alternativeName>
        <fullName evidence="16">UDP-glucuronate decarboxylase 1</fullName>
    </alternativeName>
</protein>
<comment type="subcellular location">
    <subcellularLocation>
        <location evidence="2">Golgi apparatus</location>
        <location evidence="2">Golgi stack membrane</location>
        <topology evidence="2">Single-pass type II membrane protein</topology>
    </subcellularLocation>
</comment>
<dbReference type="GO" id="GO:0033320">
    <property type="term" value="P:UDP-D-xylose biosynthetic process"/>
    <property type="evidence" value="ECO:0007669"/>
    <property type="project" value="UniProtKB-UniPathway"/>
</dbReference>
<dbReference type="GO" id="GO:0032580">
    <property type="term" value="C:Golgi cisterna membrane"/>
    <property type="evidence" value="ECO:0007669"/>
    <property type="project" value="UniProtKB-SubCell"/>
</dbReference>
<comment type="catalytic activity">
    <reaction evidence="17">
        <text>UDP-alpha-D-glucuronate + H(+) = UDP-alpha-D-xylose + CO2</text>
        <dbReference type="Rhea" id="RHEA:23916"/>
        <dbReference type="ChEBI" id="CHEBI:15378"/>
        <dbReference type="ChEBI" id="CHEBI:16526"/>
        <dbReference type="ChEBI" id="CHEBI:57632"/>
        <dbReference type="ChEBI" id="CHEBI:58052"/>
        <dbReference type="EC" id="4.1.1.35"/>
    </reaction>
    <physiologicalReaction direction="left-to-right" evidence="17">
        <dbReference type="Rhea" id="RHEA:23917"/>
    </physiologicalReaction>
</comment>
<name>A0A3N4IC85_ASCIM</name>
<evidence type="ECO:0000313" key="19">
    <source>
        <dbReference type="EMBL" id="RPA81770.1"/>
    </source>
</evidence>
<keyword evidence="13" id="KW-0472">Membrane</keyword>
<dbReference type="Proteomes" id="UP000275078">
    <property type="component" value="Unassembled WGS sequence"/>
</dbReference>
<dbReference type="InterPro" id="IPR036291">
    <property type="entry name" value="NAD(P)-bd_dom_sf"/>
</dbReference>
<comment type="similarity">
    <text evidence="4">Belongs to the NAD(P)-dependent epimerase/dehydratase family. UDP-glucuronic acid decarboxylase subfamily.</text>
</comment>
<comment type="cofactor">
    <cofactor evidence="1">
        <name>NAD(+)</name>
        <dbReference type="ChEBI" id="CHEBI:57540"/>
    </cofactor>
</comment>
<evidence type="ECO:0000256" key="11">
    <source>
        <dbReference type="ARBA" id="ARBA00023027"/>
    </source>
</evidence>
<dbReference type="FunFam" id="3.40.50.720:FF:000065">
    <property type="entry name" value="UDP-glucuronic acid decarboxylase 1"/>
    <property type="match status" value="1"/>
</dbReference>
<keyword evidence="9" id="KW-0735">Signal-anchor</keyword>
<feature type="domain" description="NAD(P)-binding" evidence="18">
    <location>
        <begin position="28"/>
        <end position="325"/>
    </location>
</feature>
<reference evidence="19 20" key="1">
    <citation type="journal article" date="2018" name="Nat. Ecol. Evol.">
        <title>Pezizomycetes genomes reveal the molecular basis of ectomycorrhizal truffle lifestyle.</title>
        <authorList>
            <person name="Murat C."/>
            <person name="Payen T."/>
            <person name="Noel B."/>
            <person name="Kuo A."/>
            <person name="Morin E."/>
            <person name="Chen J."/>
            <person name="Kohler A."/>
            <person name="Krizsan K."/>
            <person name="Balestrini R."/>
            <person name="Da Silva C."/>
            <person name="Montanini B."/>
            <person name="Hainaut M."/>
            <person name="Levati E."/>
            <person name="Barry K.W."/>
            <person name="Belfiori B."/>
            <person name="Cichocki N."/>
            <person name="Clum A."/>
            <person name="Dockter R.B."/>
            <person name="Fauchery L."/>
            <person name="Guy J."/>
            <person name="Iotti M."/>
            <person name="Le Tacon F."/>
            <person name="Lindquist E.A."/>
            <person name="Lipzen A."/>
            <person name="Malagnac F."/>
            <person name="Mello A."/>
            <person name="Molinier V."/>
            <person name="Miyauchi S."/>
            <person name="Poulain J."/>
            <person name="Riccioni C."/>
            <person name="Rubini A."/>
            <person name="Sitrit Y."/>
            <person name="Splivallo R."/>
            <person name="Traeger S."/>
            <person name="Wang M."/>
            <person name="Zifcakova L."/>
            <person name="Wipf D."/>
            <person name="Zambonelli A."/>
            <person name="Paolocci F."/>
            <person name="Nowrousian M."/>
            <person name="Ottonello S."/>
            <person name="Baldrian P."/>
            <person name="Spatafora J.W."/>
            <person name="Henrissat B."/>
            <person name="Nagy L.G."/>
            <person name="Aury J.M."/>
            <person name="Wincker P."/>
            <person name="Grigoriev I.V."/>
            <person name="Bonfante P."/>
            <person name="Martin F.M."/>
        </authorList>
    </citation>
    <scope>NUCLEOTIDE SEQUENCE [LARGE SCALE GENOMIC DNA]</scope>
    <source>
        <strain evidence="19 20">RN42</strain>
    </source>
</reference>
<evidence type="ECO:0000256" key="15">
    <source>
        <dbReference type="ARBA" id="ARBA00023239"/>
    </source>
</evidence>
<evidence type="ECO:0000256" key="8">
    <source>
        <dbReference type="ARBA" id="ARBA00022793"/>
    </source>
</evidence>
<dbReference type="InterPro" id="IPR044516">
    <property type="entry name" value="UXS-like"/>
</dbReference>
<dbReference type="EC" id="4.1.1.35" evidence="5"/>
<keyword evidence="12" id="KW-0333">Golgi apparatus</keyword>
<dbReference type="InterPro" id="IPR016040">
    <property type="entry name" value="NAD(P)-bd_dom"/>
</dbReference>